<feature type="transmembrane region" description="Helical" evidence="8">
    <location>
        <begin position="131"/>
        <end position="150"/>
    </location>
</feature>
<dbReference type="Proteomes" id="UP000066480">
    <property type="component" value="Chromosome"/>
</dbReference>
<dbReference type="Gene3D" id="1.10.3470.10">
    <property type="entry name" value="ABC transporter involved in vitamin B12 uptake, BtuC"/>
    <property type="match status" value="1"/>
</dbReference>
<keyword evidence="4" id="KW-1003">Cell membrane</keyword>
<dbReference type="PANTHER" id="PTHR30472">
    <property type="entry name" value="FERRIC ENTEROBACTIN TRANSPORT SYSTEM PERMEASE PROTEIN"/>
    <property type="match status" value="1"/>
</dbReference>
<comment type="similarity">
    <text evidence="2">Belongs to the binding-protein-dependent transport system permease family. FecCD subfamily.</text>
</comment>
<name>A0A0K1JPJ0_9MICO</name>
<keyword evidence="3" id="KW-0813">Transport</keyword>
<feature type="transmembrane region" description="Helical" evidence="8">
    <location>
        <begin position="157"/>
        <end position="178"/>
    </location>
</feature>
<keyword evidence="5 8" id="KW-0812">Transmembrane</keyword>
<dbReference type="SUPFAM" id="SSF81345">
    <property type="entry name" value="ABC transporter involved in vitamin B12 uptake, BtuC"/>
    <property type="match status" value="1"/>
</dbReference>
<evidence type="ECO:0000256" key="3">
    <source>
        <dbReference type="ARBA" id="ARBA00022448"/>
    </source>
</evidence>
<sequence length="340" mass="34583">MPGSLAIRVGGFGVRVSVRTLGVVLALLAIVALVAVVALGTGDYSLGPARVVHALLGSPDMPFDKVVVSQWRLPRVLGAVVIGAALGMSGAIFQSMTRNPLGSPDIIGFESGAVTGALVMIVIVGSASTQVAGAAIVGGFASAATVYVLAYRRGVQGFRLILTGIAIGAMLLSVNQWLVSVADPGAAMTANVWTVGTLTDIGWSKVDPVLLAVVGLSVVMVFLARPMHLLELGDDVARARGVRPDRTRIAMLVVGVLLTATATAAAGPISFVSLCAPQLARRVTGTPGVTVAASGAMGAALLLVSDTVSSRLLGGLPVGAITVCLGGTYFVWLLIREARR</sequence>
<protein>
    <submittedName>
        <fullName evidence="9">Iron ABC transporter permease</fullName>
    </submittedName>
</protein>
<organism evidence="9 10">
    <name type="scientific">Luteipulveratus mongoliensis</name>
    <dbReference type="NCBI Taxonomy" id="571913"/>
    <lineage>
        <taxon>Bacteria</taxon>
        <taxon>Bacillati</taxon>
        <taxon>Actinomycetota</taxon>
        <taxon>Actinomycetes</taxon>
        <taxon>Micrococcales</taxon>
        <taxon>Dermacoccaceae</taxon>
        <taxon>Luteipulveratus</taxon>
    </lineage>
</organism>
<feature type="transmembrane region" description="Helical" evidence="8">
    <location>
        <begin position="209"/>
        <end position="228"/>
    </location>
</feature>
<feature type="transmembrane region" description="Helical" evidence="8">
    <location>
        <begin position="283"/>
        <end position="304"/>
    </location>
</feature>
<dbReference type="KEGG" id="lmoi:VV02_04440"/>
<reference evidence="9 10" key="1">
    <citation type="submission" date="2015-03" db="EMBL/GenBank/DDBJ databases">
        <title>Luteipulveratus halotolerans sp. nov., a novel actinobacterium (Dermacoccaceae) from Sarawak, Malaysia.</title>
        <authorList>
            <person name="Juboi H."/>
            <person name="Basik A."/>
            <person name="Shamsul S.S."/>
            <person name="Arnold P."/>
            <person name="Schmitt E.K."/>
            <person name="Sanglier J.-J."/>
            <person name="Yeo T."/>
        </authorList>
    </citation>
    <scope>NUCLEOTIDE SEQUENCE [LARGE SCALE GENOMIC DNA]</scope>
    <source>
        <strain evidence="9 10">MN07-A0370</strain>
    </source>
</reference>
<evidence type="ECO:0000313" key="10">
    <source>
        <dbReference type="Proteomes" id="UP000066480"/>
    </source>
</evidence>
<evidence type="ECO:0000256" key="6">
    <source>
        <dbReference type="ARBA" id="ARBA00022989"/>
    </source>
</evidence>
<evidence type="ECO:0000256" key="4">
    <source>
        <dbReference type="ARBA" id="ARBA00022475"/>
    </source>
</evidence>
<evidence type="ECO:0000313" key="9">
    <source>
        <dbReference type="EMBL" id="AKU18637.1"/>
    </source>
</evidence>
<feature type="transmembrane region" description="Helical" evidence="8">
    <location>
        <begin position="316"/>
        <end position="335"/>
    </location>
</feature>
<dbReference type="AlphaFoldDB" id="A0A0K1JPJ0"/>
<feature type="transmembrane region" description="Helical" evidence="8">
    <location>
        <begin position="21"/>
        <end position="40"/>
    </location>
</feature>
<dbReference type="InterPro" id="IPR000522">
    <property type="entry name" value="ABC_transptr_permease_BtuC"/>
</dbReference>
<keyword evidence="10" id="KW-1185">Reference proteome</keyword>
<evidence type="ECO:0000256" key="7">
    <source>
        <dbReference type="ARBA" id="ARBA00023136"/>
    </source>
</evidence>
<keyword evidence="6 8" id="KW-1133">Transmembrane helix</keyword>
<dbReference type="STRING" id="571913.VV02_04440"/>
<evidence type="ECO:0000256" key="1">
    <source>
        <dbReference type="ARBA" id="ARBA00004651"/>
    </source>
</evidence>
<dbReference type="PANTHER" id="PTHR30472:SF24">
    <property type="entry name" value="FERRIC ENTEROBACTIN TRANSPORT SYSTEM PERMEASE PROTEIN FEPG"/>
    <property type="match status" value="1"/>
</dbReference>
<dbReference type="GO" id="GO:0022857">
    <property type="term" value="F:transmembrane transporter activity"/>
    <property type="evidence" value="ECO:0007669"/>
    <property type="project" value="InterPro"/>
</dbReference>
<evidence type="ECO:0000256" key="2">
    <source>
        <dbReference type="ARBA" id="ARBA00007935"/>
    </source>
</evidence>
<proteinExistence type="inferred from homology"/>
<dbReference type="GO" id="GO:0033214">
    <property type="term" value="P:siderophore-iron import into cell"/>
    <property type="evidence" value="ECO:0007669"/>
    <property type="project" value="TreeGrafter"/>
</dbReference>
<dbReference type="PATRIC" id="fig|571913.6.peg.908"/>
<dbReference type="EMBL" id="CP011112">
    <property type="protein sequence ID" value="AKU18637.1"/>
    <property type="molecule type" value="Genomic_DNA"/>
</dbReference>
<dbReference type="GO" id="GO:0005886">
    <property type="term" value="C:plasma membrane"/>
    <property type="evidence" value="ECO:0007669"/>
    <property type="project" value="UniProtKB-SubCell"/>
</dbReference>
<dbReference type="InterPro" id="IPR037294">
    <property type="entry name" value="ABC_BtuC-like"/>
</dbReference>
<dbReference type="CDD" id="cd06550">
    <property type="entry name" value="TM_ABC_iron-siderophores_like"/>
    <property type="match status" value="1"/>
</dbReference>
<dbReference type="OrthoDB" id="4455417at2"/>
<dbReference type="Pfam" id="PF01032">
    <property type="entry name" value="FecCD"/>
    <property type="match status" value="1"/>
</dbReference>
<evidence type="ECO:0000256" key="5">
    <source>
        <dbReference type="ARBA" id="ARBA00022692"/>
    </source>
</evidence>
<feature type="transmembrane region" description="Helical" evidence="8">
    <location>
        <begin position="249"/>
        <end position="271"/>
    </location>
</feature>
<gene>
    <name evidence="9" type="ORF">VV02_04440</name>
</gene>
<feature type="transmembrane region" description="Helical" evidence="8">
    <location>
        <begin position="106"/>
        <end position="125"/>
    </location>
</feature>
<feature type="transmembrane region" description="Helical" evidence="8">
    <location>
        <begin position="76"/>
        <end position="94"/>
    </location>
</feature>
<comment type="subcellular location">
    <subcellularLocation>
        <location evidence="1">Cell membrane</location>
        <topology evidence="1">Multi-pass membrane protein</topology>
    </subcellularLocation>
</comment>
<keyword evidence="7 8" id="KW-0472">Membrane</keyword>
<accession>A0A0K1JPJ0</accession>
<evidence type="ECO:0000256" key="8">
    <source>
        <dbReference type="SAM" id="Phobius"/>
    </source>
</evidence>